<evidence type="ECO:0000313" key="3">
    <source>
        <dbReference type="Proteomes" id="UP000054921"/>
    </source>
</evidence>
<name>A0A0W0SB52_9GAMM</name>
<accession>A0A0W0SB52</accession>
<dbReference type="EMBL" id="LNXW01000013">
    <property type="protein sequence ID" value="KTC80353.1"/>
    <property type="molecule type" value="Genomic_DNA"/>
</dbReference>
<dbReference type="AlphaFoldDB" id="A0A0W0SB52"/>
<keyword evidence="4" id="KW-1185">Reference proteome</keyword>
<proteinExistence type="predicted"/>
<protein>
    <submittedName>
        <fullName evidence="2">Bacterial protein of uncharacterized function (DUF883)</fullName>
    </submittedName>
</protein>
<evidence type="ECO:0000313" key="4">
    <source>
        <dbReference type="Proteomes" id="UP000277577"/>
    </source>
</evidence>
<organism evidence="1 3">
    <name type="scientific">Legionella cherrii</name>
    <dbReference type="NCBI Taxonomy" id="28084"/>
    <lineage>
        <taxon>Bacteria</taxon>
        <taxon>Pseudomonadati</taxon>
        <taxon>Pseudomonadota</taxon>
        <taxon>Gammaproteobacteria</taxon>
        <taxon>Legionellales</taxon>
        <taxon>Legionellaceae</taxon>
        <taxon>Legionella</taxon>
    </lineage>
</organism>
<reference evidence="1 3" key="1">
    <citation type="submission" date="2015-11" db="EMBL/GenBank/DDBJ databases">
        <title>Genomic analysis of 38 Legionella species identifies large and diverse effector repertoires.</title>
        <authorList>
            <person name="Burstein D."/>
            <person name="Amaro F."/>
            <person name="Zusman T."/>
            <person name="Lifshitz Z."/>
            <person name="Cohen O."/>
            <person name="Gilbert J.A."/>
            <person name="Pupko T."/>
            <person name="Shuman H.A."/>
            <person name="Segal G."/>
        </authorList>
    </citation>
    <scope>NUCLEOTIDE SEQUENCE [LARGE SCALE GENOMIC DNA]</scope>
    <source>
        <strain evidence="1 3">ORW</strain>
    </source>
</reference>
<gene>
    <name evidence="1" type="ORF">Lche_2373</name>
    <name evidence="2" type="ORF">NCTC11976_03015</name>
</gene>
<sequence>MKSSSEKPTYTPKDHLEAAASQLLNEGKKKVNQLYEEGLSKANEVEENVKEYSDHLIKKVQDNPLTSVLIAGGIGFLLSRLMKK</sequence>
<dbReference type="OrthoDB" id="5640839at2"/>
<dbReference type="RefSeq" id="WP_028379896.1">
    <property type="nucleotide sequence ID" value="NZ_CAAAIT010000001.1"/>
</dbReference>
<dbReference type="STRING" id="28084.Lche_2373"/>
<dbReference type="EMBL" id="LR134173">
    <property type="protein sequence ID" value="VEB38982.1"/>
    <property type="molecule type" value="Genomic_DNA"/>
</dbReference>
<dbReference type="Proteomes" id="UP000277577">
    <property type="component" value="Chromosome"/>
</dbReference>
<evidence type="ECO:0000313" key="1">
    <source>
        <dbReference type="EMBL" id="KTC80353.1"/>
    </source>
</evidence>
<evidence type="ECO:0000313" key="2">
    <source>
        <dbReference type="EMBL" id="VEB38982.1"/>
    </source>
</evidence>
<dbReference type="Proteomes" id="UP000054921">
    <property type="component" value="Unassembled WGS sequence"/>
</dbReference>
<reference evidence="2 4" key="2">
    <citation type="submission" date="2018-12" db="EMBL/GenBank/DDBJ databases">
        <authorList>
            <consortium name="Pathogen Informatics"/>
        </authorList>
    </citation>
    <scope>NUCLEOTIDE SEQUENCE [LARGE SCALE GENOMIC DNA]</scope>
    <source>
        <strain evidence="2 4">NCTC11976</strain>
    </source>
</reference>
<dbReference type="PATRIC" id="fig|28084.5.peg.2569"/>